<feature type="non-terminal residue" evidence="6">
    <location>
        <position position="97"/>
    </location>
</feature>
<gene>
    <name evidence="6" type="ORF">S01H4_37012</name>
</gene>
<evidence type="ECO:0000256" key="3">
    <source>
        <dbReference type="ARBA" id="ARBA00022989"/>
    </source>
</evidence>
<reference evidence="6" key="1">
    <citation type="journal article" date="2014" name="Front. Microbiol.">
        <title>High frequency of phylogenetically diverse reductive dehalogenase-homologous genes in deep subseafloor sedimentary metagenomes.</title>
        <authorList>
            <person name="Kawai M."/>
            <person name="Futagami T."/>
            <person name="Toyoda A."/>
            <person name="Takaki Y."/>
            <person name="Nishi S."/>
            <person name="Hori S."/>
            <person name="Arai W."/>
            <person name="Tsubouchi T."/>
            <person name="Morono Y."/>
            <person name="Uchiyama I."/>
            <person name="Ito T."/>
            <person name="Fujiyama A."/>
            <person name="Inagaki F."/>
            <person name="Takami H."/>
        </authorList>
    </citation>
    <scope>NUCLEOTIDE SEQUENCE</scope>
    <source>
        <strain evidence="6">Expedition CK06-06</strain>
    </source>
</reference>
<comment type="caution">
    <text evidence="6">The sequence shown here is derived from an EMBL/GenBank/DDBJ whole genome shotgun (WGS) entry which is preliminary data.</text>
</comment>
<dbReference type="Pfam" id="PF03006">
    <property type="entry name" value="HlyIII"/>
    <property type="match status" value="1"/>
</dbReference>
<dbReference type="InterPro" id="IPR004254">
    <property type="entry name" value="AdipoR/HlyIII-related"/>
</dbReference>
<evidence type="ECO:0008006" key="7">
    <source>
        <dbReference type="Google" id="ProtNLM"/>
    </source>
</evidence>
<feature type="transmembrane region" description="Helical" evidence="5">
    <location>
        <begin position="45"/>
        <end position="70"/>
    </location>
</feature>
<keyword evidence="4 5" id="KW-0472">Membrane</keyword>
<accession>X1CV76</accession>
<feature type="transmembrane region" description="Helical" evidence="5">
    <location>
        <begin position="21"/>
        <end position="39"/>
    </location>
</feature>
<organism evidence="6">
    <name type="scientific">marine sediment metagenome</name>
    <dbReference type="NCBI Taxonomy" id="412755"/>
    <lineage>
        <taxon>unclassified sequences</taxon>
        <taxon>metagenomes</taxon>
        <taxon>ecological metagenomes</taxon>
    </lineage>
</organism>
<protein>
    <recommendedName>
        <fullName evidence="7">Hemolysin III family channel protein</fullName>
    </recommendedName>
</protein>
<dbReference type="AlphaFoldDB" id="X1CV76"/>
<sequence length="97" mass="10506">MPDMFPKYTFGERVADGSLHFIGVTASLAAATILVVFAFQHLPLLSFVSLAIYGVALVAVFGCSAAYHLINRPSLKAILRRCDHAAIYFKIAGTYTP</sequence>
<comment type="subcellular location">
    <subcellularLocation>
        <location evidence="1">Membrane</location>
        <topology evidence="1">Multi-pass membrane protein</topology>
    </subcellularLocation>
</comment>
<evidence type="ECO:0000313" key="6">
    <source>
        <dbReference type="EMBL" id="GAG96877.1"/>
    </source>
</evidence>
<evidence type="ECO:0000256" key="4">
    <source>
        <dbReference type="ARBA" id="ARBA00023136"/>
    </source>
</evidence>
<evidence type="ECO:0000256" key="5">
    <source>
        <dbReference type="SAM" id="Phobius"/>
    </source>
</evidence>
<evidence type="ECO:0000256" key="1">
    <source>
        <dbReference type="ARBA" id="ARBA00004141"/>
    </source>
</evidence>
<dbReference type="GO" id="GO:0016020">
    <property type="term" value="C:membrane"/>
    <property type="evidence" value="ECO:0007669"/>
    <property type="project" value="UniProtKB-SubCell"/>
</dbReference>
<keyword evidence="3 5" id="KW-1133">Transmembrane helix</keyword>
<dbReference type="EMBL" id="BART01019839">
    <property type="protein sequence ID" value="GAG96877.1"/>
    <property type="molecule type" value="Genomic_DNA"/>
</dbReference>
<keyword evidence="2 5" id="KW-0812">Transmembrane</keyword>
<evidence type="ECO:0000256" key="2">
    <source>
        <dbReference type="ARBA" id="ARBA00022692"/>
    </source>
</evidence>
<proteinExistence type="predicted"/>
<name>X1CV76_9ZZZZ</name>